<evidence type="ECO:0000313" key="1">
    <source>
        <dbReference type="EMBL" id="MBV4458619.1"/>
    </source>
</evidence>
<evidence type="ECO:0000313" key="2">
    <source>
        <dbReference type="Proteomes" id="UP000765224"/>
    </source>
</evidence>
<dbReference type="EMBL" id="JAHSTS010000001">
    <property type="protein sequence ID" value="MBV4458619.1"/>
    <property type="molecule type" value="Genomic_DNA"/>
</dbReference>
<evidence type="ECO:0008006" key="3">
    <source>
        <dbReference type="Google" id="ProtNLM"/>
    </source>
</evidence>
<comment type="caution">
    <text evidence="1">The sequence shown here is derived from an EMBL/GenBank/DDBJ whole genome shotgun (WGS) entry which is preliminary data.</text>
</comment>
<dbReference type="RefSeq" id="WP_217892209.1">
    <property type="nucleotide sequence ID" value="NZ_JAHSTS010000001.1"/>
</dbReference>
<keyword evidence="2" id="KW-1185">Reference proteome</keyword>
<proteinExistence type="predicted"/>
<protein>
    <recommendedName>
        <fullName evidence="3">DUF1652 domain-containing protein</fullName>
    </recommendedName>
</protein>
<name>A0ABS6PDR2_9PSED</name>
<gene>
    <name evidence="1" type="ORF">KVG96_11705</name>
</gene>
<organism evidence="1 2">
    <name type="scientific">Pseudomonas ekonensis</name>
    <dbReference type="NCBI Taxonomy" id="2842353"/>
    <lineage>
        <taxon>Bacteria</taxon>
        <taxon>Pseudomonadati</taxon>
        <taxon>Pseudomonadota</taxon>
        <taxon>Gammaproteobacteria</taxon>
        <taxon>Pseudomonadales</taxon>
        <taxon>Pseudomonadaceae</taxon>
        <taxon>Pseudomonas</taxon>
    </lineage>
</organism>
<reference evidence="1 2" key="1">
    <citation type="submission" date="2021-06" db="EMBL/GenBank/DDBJ databases">
        <title>Updating the genus Pseudomonas: Description of 43 new species and partition of the Pseudomonas putida group.</title>
        <authorList>
            <person name="Girard L."/>
            <person name="Lood C."/>
            <person name="Vandamme P."/>
            <person name="Rokni-Zadeh H."/>
            <person name="Van Noort V."/>
            <person name="Hofte M."/>
            <person name="Lavigne R."/>
            <person name="De Mot R."/>
        </authorList>
    </citation>
    <scope>NUCLEOTIDE SEQUENCE [LARGE SCALE GENOMIC DNA]</scope>
    <source>
        <strain evidence="1 2">COR58</strain>
    </source>
</reference>
<dbReference type="Proteomes" id="UP000765224">
    <property type="component" value="Unassembled WGS sequence"/>
</dbReference>
<sequence length="81" mass="8996">MDTLSKNELESVLLDRLPQCAVACSINEDGSLSVEVTGPDGHQFTIASIDRSKYRDDAGINRLAREILQEMVLSRQTSHLH</sequence>
<accession>A0ABS6PDR2</accession>